<evidence type="ECO:0000313" key="2">
    <source>
        <dbReference type="Proteomes" id="UP000650424"/>
    </source>
</evidence>
<gene>
    <name evidence="1" type="ORF">H8L32_15920</name>
</gene>
<name>A0ABR6ZT03_9BURK</name>
<dbReference type="EMBL" id="JACOGF010000008">
    <property type="protein sequence ID" value="MBC3918979.1"/>
    <property type="molecule type" value="Genomic_DNA"/>
</dbReference>
<proteinExistence type="predicted"/>
<reference evidence="1 2" key="1">
    <citation type="submission" date="2020-08" db="EMBL/GenBank/DDBJ databases">
        <title>Novel species isolated from subtropical streams in China.</title>
        <authorList>
            <person name="Lu H."/>
        </authorList>
    </citation>
    <scope>NUCLEOTIDE SEQUENCE [LARGE SCALE GENOMIC DNA]</scope>
    <source>
        <strain evidence="1 2">CY18W</strain>
    </source>
</reference>
<keyword evidence="2" id="KW-1185">Reference proteome</keyword>
<comment type="caution">
    <text evidence="1">The sequence shown here is derived from an EMBL/GenBank/DDBJ whole genome shotgun (WGS) entry which is preliminary data.</text>
</comment>
<evidence type="ECO:0000313" key="1">
    <source>
        <dbReference type="EMBL" id="MBC3918979.1"/>
    </source>
</evidence>
<accession>A0ABR6ZT03</accession>
<dbReference type="RefSeq" id="WP_186948254.1">
    <property type="nucleotide sequence ID" value="NZ_JACOGF010000008.1"/>
</dbReference>
<dbReference type="Proteomes" id="UP000650424">
    <property type="component" value="Unassembled WGS sequence"/>
</dbReference>
<protein>
    <submittedName>
        <fullName evidence="1">Uncharacterized protein</fullName>
    </submittedName>
</protein>
<organism evidence="1 2">
    <name type="scientific">Undibacterium hunanense</name>
    <dbReference type="NCBI Taxonomy" id="2762292"/>
    <lineage>
        <taxon>Bacteria</taxon>
        <taxon>Pseudomonadati</taxon>
        <taxon>Pseudomonadota</taxon>
        <taxon>Betaproteobacteria</taxon>
        <taxon>Burkholderiales</taxon>
        <taxon>Oxalobacteraceae</taxon>
        <taxon>Undibacterium</taxon>
    </lineage>
</organism>
<sequence length="125" mass="14009">MDANADLIHANKQDPYQATHDFGLSVDEQAVLLMQGRKKFLLSSISPSRASIHSIQQKRRSIWLVAVCVLKKKPSLPDDGFVVFSHCKINVREIVKKMSETTLLASLMGQIQYAALFKVNLLKSL</sequence>